<evidence type="ECO:0000256" key="2">
    <source>
        <dbReference type="ARBA" id="ARBA00022490"/>
    </source>
</evidence>
<dbReference type="PANTHER" id="PTHR13200">
    <property type="entry name" value="EEF1A LYSINE METHYLTRANSFERASE 1"/>
    <property type="match status" value="1"/>
</dbReference>
<evidence type="ECO:0000313" key="7">
    <source>
        <dbReference type="Proteomes" id="UP000799766"/>
    </source>
</evidence>
<dbReference type="InterPro" id="IPR019369">
    <property type="entry name" value="Efm5/EEF1AKMT1"/>
</dbReference>
<evidence type="ECO:0000256" key="1">
    <source>
        <dbReference type="ARBA" id="ARBA00004496"/>
    </source>
</evidence>
<proteinExistence type="inferred from homology"/>
<dbReference type="GO" id="GO:0016279">
    <property type="term" value="F:protein-lysine N-methyltransferase activity"/>
    <property type="evidence" value="ECO:0007669"/>
    <property type="project" value="UniProtKB-UniRule"/>
</dbReference>
<evidence type="ECO:0000256" key="4">
    <source>
        <dbReference type="ARBA" id="ARBA00022679"/>
    </source>
</evidence>
<dbReference type="OrthoDB" id="206354at2759"/>
<dbReference type="PROSITE" id="PS00092">
    <property type="entry name" value="N6_MTASE"/>
    <property type="match status" value="1"/>
</dbReference>
<dbReference type="GO" id="GO:0003676">
    <property type="term" value="F:nucleic acid binding"/>
    <property type="evidence" value="ECO:0007669"/>
    <property type="project" value="InterPro"/>
</dbReference>
<evidence type="ECO:0000256" key="5">
    <source>
        <dbReference type="HAMAP-Rule" id="MF_03187"/>
    </source>
</evidence>
<evidence type="ECO:0000256" key="3">
    <source>
        <dbReference type="ARBA" id="ARBA00022603"/>
    </source>
</evidence>
<dbReference type="InterPro" id="IPR029063">
    <property type="entry name" value="SAM-dependent_MTases_sf"/>
</dbReference>
<sequence length="240" mass="27288">MNSPKDDTDDAPQLTLRALDALKEFYNERDSIQRQFEELKNQADTEFTASRTLSMSAFTENWNASQFWYSDQTATVLALALLEGTTDESHIAIVSAPSVFVQLKNLLAASVSAVNPQLALLEYDERFSIFKEFVAYDFANPLKLPGSLKGNFDRIICDPPFLSEDCQAKAALTVRWLMNSEKQTRIIVCTGERMESLILKLYSKTGVRTTTFEPQHTKGLSNEFRCYANFESKEWTWCKS</sequence>
<organism evidence="6 7">
    <name type="scientific">Lineolata rhizophorae</name>
    <dbReference type="NCBI Taxonomy" id="578093"/>
    <lineage>
        <taxon>Eukaryota</taxon>
        <taxon>Fungi</taxon>
        <taxon>Dikarya</taxon>
        <taxon>Ascomycota</taxon>
        <taxon>Pezizomycotina</taxon>
        <taxon>Dothideomycetes</taxon>
        <taxon>Dothideomycetes incertae sedis</taxon>
        <taxon>Lineolatales</taxon>
        <taxon>Lineolataceae</taxon>
        <taxon>Lineolata</taxon>
    </lineage>
</organism>
<keyword evidence="2 5" id="KW-0963">Cytoplasm</keyword>
<keyword evidence="7" id="KW-1185">Reference proteome</keyword>
<dbReference type="EMBL" id="MU001675">
    <property type="protein sequence ID" value="KAF2459510.1"/>
    <property type="molecule type" value="Genomic_DNA"/>
</dbReference>
<accession>A0A6A6P693</accession>
<comment type="similarity">
    <text evidence="5">Belongs to the class I-like SAM-binding methyltransferase superfamily. EFM5 family.</text>
</comment>
<protein>
    <recommendedName>
        <fullName evidence="5">Protein-lysine N-methyltransferase EFM5</fullName>
        <ecNumber evidence="5">2.1.1.-</ecNumber>
    </recommendedName>
    <alternativeName>
        <fullName evidence="5">Elongation factor methyltransferase 5</fullName>
    </alternativeName>
</protein>
<dbReference type="GO" id="GO:0032259">
    <property type="term" value="P:methylation"/>
    <property type="evidence" value="ECO:0007669"/>
    <property type="project" value="UniProtKB-KW"/>
</dbReference>
<dbReference type="EC" id="2.1.1.-" evidence="5"/>
<dbReference type="InterPro" id="IPR041370">
    <property type="entry name" value="Mlase_EEF1AKMT1/ZCCHC4"/>
</dbReference>
<keyword evidence="3 5" id="KW-0489">Methyltransferase</keyword>
<dbReference type="GO" id="GO:0005737">
    <property type="term" value="C:cytoplasm"/>
    <property type="evidence" value="ECO:0007669"/>
    <property type="project" value="UniProtKB-SubCell"/>
</dbReference>
<reference evidence="6" key="1">
    <citation type="journal article" date="2020" name="Stud. Mycol.">
        <title>101 Dothideomycetes genomes: a test case for predicting lifestyles and emergence of pathogens.</title>
        <authorList>
            <person name="Haridas S."/>
            <person name="Albert R."/>
            <person name="Binder M."/>
            <person name="Bloem J."/>
            <person name="Labutti K."/>
            <person name="Salamov A."/>
            <person name="Andreopoulos B."/>
            <person name="Baker S."/>
            <person name="Barry K."/>
            <person name="Bills G."/>
            <person name="Bluhm B."/>
            <person name="Cannon C."/>
            <person name="Castanera R."/>
            <person name="Culley D."/>
            <person name="Daum C."/>
            <person name="Ezra D."/>
            <person name="Gonzalez J."/>
            <person name="Henrissat B."/>
            <person name="Kuo A."/>
            <person name="Liang C."/>
            <person name="Lipzen A."/>
            <person name="Lutzoni F."/>
            <person name="Magnuson J."/>
            <person name="Mondo S."/>
            <person name="Nolan M."/>
            <person name="Ohm R."/>
            <person name="Pangilinan J."/>
            <person name="Park H.-J."/>
            <person name="Ramirez L."/>
            <person name="Alfaro M."/>
            <person name="Sun H."/>
            <person name="Tritt A."/>
            <person name="Yoshinaga Y."/>
            <person name="Zwiers L.-H."/>
            <person name="Turgeon B."/>
            <person name="Goodwin S."/>
            <person name="Spatafora J."/>
            <person name="Crous P."/>
            <person name="Grigoriev I."/>
        </authorList>
    </citation>
    <scope>NUCLEOTIDE SEQUENCE</scope>
    <source>
        <strain evidence="6">ATCC 16933</strain>
    </source>
</reference>
<dbReference type="Pfam" id="PF10237">
    <property type="entry name" value="N6-adenineMlase"/>
    <property type="match status" value="1"/>
</dbReference>
<dbReference type="InterPro" id="IPR002052">
    <property type="entry name" value="DNA_methylase_N6_adenine_CS"/>
</dbReference>
<dbReference type="Proteomes" id="UP000799766">
    <property type="component" value="Unassembled WGS sequence"/>
</dbReference>
<comment type="subcellular location">
    <subcellularLocation>
        <location evidence="1 5">Cytoplasm</location>
    </subcellularLocation>
</comment>
<evidence type="ECO:0000313" key="6">
    <source>
        <dbReference type="EMBL" id="KAF2459510.1"/>
    </source>
</evidence>
<comment type="function">
    <text evidence="5">S-adenosyl-L-methionine-dependent protein-lysine N-methyltransferase that trimethylates elongation factor 1-alpha at 'Lys-79'.</text>
</comment>
<gene>
    <name evidence="5" type="primary">EFM5</name>
    <name evidence="6" type="ORF">BDY21DRAFT_338430</name>
</gene>
<dbReference type="HAMAP" id="MF_03187">
    <property type="entry name" value="Methyltr_EFM5"/>
    <property type="match status" value="1"/>
</dbReference>
<name>A0A6A6P693_9PEZI</name>
<dbReference type="SUPFAM" id="SSF53335">
    <property type="entry name" value="S-adenosyl-L-methionine-dependent methyltransferases"/>
    <property type="match status" value="1"/>
</dbReference>
<dbReference type="PANTHER" id="PTHR13200:SF0">
    <property type="entry name" value="EEF1A LYSINE METHYLTRANSFERASE 1"/>
    <property type="match status" value="1"/>
</dbReference>
<keyword evidence="4 5" id="KW-0808">Transferase</keyword>
<dbReference type="AlphaFoldDB" id="A0A6A6P693"/>